<dbReference type="AlphaFoldDB" id="A0A5P3AZL4"/>
<reference evidence="1 4" key="3">
    <citation type="submission" date="2020-07" db="EMBL/GenBank/DDBJ databases">
        <title>Bacterial metabolism rescues the inhibition of intestinal drug absorption by food and drug additives.</title>
        <authorList>
            <person name="Zou L."/>
            <person name="Spanogiannopoulos P."/>
            <person name="Chien H.-C."/>
            <person name="Pieper L.M."/>
            <person name="Cai W."/>
            <person name="Khuri N."/>
            <person name="Pottel J."/>
            <person name="Vora B."/>
            <person name="Ni Z."/>
            <person name="Tsakalozou E."/>
            <person name="Zhang W."/>
            <person name="Shoichet B.K."/>
            <person name="Giacomini K.M."/>
            <person name="Turnbaugh P.J."/>
        </authorList>
    </citation>
    <scope>NUCLEOTIDE SEQUENCE [LARGE SCALE GENOMIC DNA]</scope>
    <source>
        <strain evidence="1 4">B33</strain>
    </source>
</reference>
<reference evidence="1 4" key="2">
    <citation type="submission" date="2020-04" db="EMBL/GenBank/DDBJ databases">
        <authorList>
            <person name="Pieper L."/>
        </authorList>
    </citation>
    <scope>NUCLEOTIDE SEQUENCE [LARGE SCALE GENOMIC DNA]</scope>
    <source>
        <strain evidence="1 4">B33</strain>
    </source>
</reference>
<reference evidence="2 3" key="1">
    <citation type="submission" date="2019-09" db="EMBL/GenBank/DDBJ databases">
        <title>Commensal-derived Metabolites Govern Vibrio cholerae Pathogenesis in Host.</title>
        <authorList>
            <person name="Yoon S.S."/>
            <person name="Yoon M.Y."/>
        </authorList>
    </citation>
    <scope>NUCLEOTIDE SEQUENCE [LARGE SCALE GENOMIC DNA]</scope>
    <source>
        <strain evidence="2 3">VIC01</strain>
    </source>
</reference>
<dbReference type="RefSeq" id="WP_151061912.1">
    <property type="nucleotide sequence ID" value="NZ_CP043529.1"/>
</dbReference>
<dbReference type="EMBL" id="CP043529">
    <property type="protein sequence ID" value="QEW38556.1"/>
    <property type="molecule type" value="Genomic_DNA"/>
</dbReference>
<evidence type="ECO:0000313" key="1">
    <source>
        <dbReference type="EMBL" id="NVB73800.1"/>
    </source>
</evidence>
<name>A0A5P3AZL4_PHOVU</name>
<organism evidence="2 3">
    <name type="scientific">Phocaeicola vulgatus</name>
    <name type="common">Bacteroides vulgatus</name>
    <dbReference type="NCBI Taxonomy" id="821"/>
    <lineage>
        <taxon>Bacteria</taxon>
        <taxon>Pseudomonadati</taxon>
        <taxon>Bacteroidota</taxon>
        <taxon>Bacteroidia</taxon>
        <taxon>Bacteroidales</taxon>
        <taxon>Bacteroidaceae</taxon>
        <taxon>Phocaeicola</taxon>
    </lineage>
</organism>
<dbReference type="Proteomes" id="UP000326091">
    <property type="component" value="Chromosome"/>
</dbReference>
<evidence type="ECO:0000313" key="4">
    <source>
        <dbReference type="Proteomes" id="UP000524321"/>
    </source>
</evidence>
<proteinExistence type="predicted"/>
<protein>
    <submittedName>
        <fullName evidence="2">Uncharacterized protein</fullName>
    </submittedName>
</protein>
<gene>
    <name evidence="1" type="ORF">HUV05_09760</name>
    <name evidence="2" type="ORF">VIC01_04200</name>
</gene>
<dbReference type="Proteomes" id="UP000524321">
    <property type="component" value="Unassembled WGS sequence"/>
</dbReference>
<sequence length="152" mass="17352">MEVEEGLLKINGTDMASLGCFLYEENAGDHTNYDSLMKPPKMKEHTSVSYRELDGEELPETLLPRYEARDITLKMAVVADTRTGWFKNYNAVLALLKSGWLTLEVPEIGRVMKVYLKEYTRYSQFTTIRNTGQQVAGFTVTLREPKPFSNSD</sequence>
<accession>A0A5P3AZL4</accession>
<evidence type="ECO:0000313" key="3">
    <source>
        <dbReference type="Proteomes" id="UP000326091"/>
    </source>
</evidence>
<dbReference type="EMBL" id="JABWDJ010000031">
    <property type="protein sequence ID" value="NVB73800.1"/>
    <property type="molecule type" value="Genomic_DNA"/>
</dbReference>
<evidence type="ECO:0000313" key="2">
    <source>
        <dbReference type="EMBL" id="QEW38556.1"/>
    </source>
</evidence>